<evidence type="ECO:0000256" key="4">
    <source>
        <dbReference type="ARBA" id="ARBA00023143"/>
    </source>
</evidence>
<keyword evidence="6" id="KW-0966">Cell projection</keyword>
<dbReference type="GO" id="GO:0009428">
    <property type="term" value="C:bacterial-type flagellum basal body, distal rod, P ring"/>
    <property type="evidence" value="ECO:0007669"/>
    <property type="project" value="InterPro"/>
</dbReference>
<dbReference type="GO" id="GO:0030288">
    <property type="term" value="C:outer membrane-bounded periplasmic space"/>
    <property type="evidence" value="ECO:0007669"/>
    <property type="project" value="InterPro"/>
</dbReference>
<evidence type="ECO:0000256" key="5">
    <source>
        <dbReference type="HAMAP-Rule" id="MF_00416"/>
    </source>
</evidence>
<dbReference type="Proteomes" id="UP000093740">
    <property type="component" value="Chromosome"/>
</dbReference>
<dbReference type="Pfam" id="PF02119">
    <property type="entry name" value="FlgI"/>
    <property type="match status" value="2"/>
</dbReference>
<evidence type="ECO:0000256" key="3">
    <source>
        <dbReference type="ARBA" id="ARBA00022729"/>
    </source>
</evidence>
<dbReference type="KEGG" id="fia:NA23_05370"/>
<dbReference type="PANTHER" id="PTHR30381:SF0">
    <property type="entry name" value="FLAGELLAR P-RING PROTEIN"/>
    <property type="match status" value="1"/>
</dbReference>
<dbReference type="PANTHER" id="PTHR30381">
    <property type="entry name" value="FLAGELLAR P-RING PERIPLASMIC PROTEIN FLGI"/>
    <property type="match status" value="1"/>
</dbReference>
<dbReference type="InterPro" id="IPR001782">
    <property type="entry name" value="Flag_FlgI"/>
</dbReference>
<dbReference type="NCBIfam" id="NF003676">
    <property type="entry name" value="PRK05303.1"/>
    <property type="match status" value="1"/>
</dbReference>
<dbReference type="HAMAP" id="MF_00416">
    <property type="entry name" value="FlgI"/>
    <property type="match status" value="1"/>
</dbReference>
<evidence type="ECO:0000313" key="6">
    <source>
        <dbReference type="EMBL" id="AMW32760.1"/>
    </source>
</evidence>
<comment type="function">
    <text evidence="1 5">Assembles around the rod to form the L-ring and probably protects the motor/basal body from shearing forces during rotation.</text>
</comment>
<gene>
    <name evidence="5" type="primary">flgI</name>
    <name evidence="6" type="ORF">NA23_05370</name>
</gene>
<proteinExistence type="inferred from homology"/>
<dbReference type="GO" id="GO:0071973">
    <property type="term" value="P:bacterial-type flagellum-dependent cell motility"/>
    <property type="evidence" value="ECO:0007669"/>
    <property type="project" value="InterPro"/>
</dbReference>
<evidence type="ECO:0000256" key="1">
    <source>
        <dbReference type="ARBA" id="ARBA00002591"/>
    </source>
</evidence>
<dbReference type="GO" id="GO:0005198">
    <property type="term" value="F:structural molecule activity"/>
    <property type="evidence" value="ECO:0007669"/>
    <property type="project" value="InterPro"/>
</dbReference>
<comment type="subunit">
    <text evidence="5">The basal body constitutes a major portion of the flagellar organelle and consists of four rings (L,P,S, and M) mounted on a central rod.</text>
</comment>
<evidence type="ECO:0000256" key="2">
    <source>
        <dbReference type="ARBA" id="ARBA00004117"/>
    </source>
</evidence>
<sequence>MRNVLRRANESKISAGLLFFLIALLISSNLFSANVRIKDFAKFRGARDNQLFGIGLVVGLNGTGDSGNLNSSLLANMLKNFGVSVNPNDLKSRNVALVMVVADIPAFYKPGMRLDVVVASINDAKSLRNGILLQTPLYGADGNIYAVAQGPVSVGGEDAKGSASLQKRFTVVGYIPNGALIEKEIPMSIVDGNSVTILLDRPDFTTAARTAAAINTTFKTNIAKAIDGASIKVTIPNAFADDVISFLALLEEIEVPVDTPAQVVINERTGTVVFGGDVKISDFVLSYGNFVVVISNGQIGDKQATIGNLITALRSVGATPQDIIAIIQELHKAGVIYAQLRIM</sequence>
<dbReference type="EMBL" id="CP014334">
    <property type="protein sequence ID" value="AMW32760.1"/>
    <property type="molecule type" value="Genomic_DNA"/>
</dbReference>
<dbReference type="PRINTS" id="PR01010">
    <property type="entry name" value="FLGPRINGFLGI"/>
</dbReference>
<comment type="similarity">
    <text evidence="5">Belongs to the FlgI family.</text>
</comment>
<comment type="subcellular location">
    <subcellularLocation>
        <location evidence="2 5">Bacterial flagellum basal body</location>
    </subcellularLocation>
</comment>
<reference evidence="6 7" key="1">
    <citation type="journal article" date="2015" name="Stand. Genomic Sci.">
        <title>Genome sequence of a native-feather degrading extremely thermophilic Eubacterium, Fervidobacterium islandicum AW-1.</title>
        <authorList>
            <person name="Lee Y.J."/>
            <person name="Jeong H."/>
            <person name="Park G.S."/>
            <person name="Kwak Y."/>
            <person name="Lee S.J."/>
            <person name="Lee S.J."/>
            <person name="Park M.K."/>
            <person name="Kim J.Y."/>
            <person name="Kang H.K."/>
            <person name="Shin J.H."/>
            <person name="Lee D.W."/>
        </authorList>
    </citation>
    <scope>NUCLEOTIDE SEQUENCE [LARGE SCALE GENOMIC DNA]</scope>
    <source>
        <strain evidence="6 7">AW-1</strain>
    </source>
</reference>
<dbReference type="AlphaFoldDB" id="A0AAI8CLS0"/>
<protein>
    <recommendedName>
        <fullName evidence="5">Flagellar P-ring protein</fullName>
    </recommendedName>
    <alternativeName>
        <fullName evidence="5">Basal body P-ring protein</fullName>
    </alternativeName>
</protein>
<evidence type="ECO:0000313" key="7">
    <source>
        <dbReference type="Proteomes" id="UP000093740"/>
    </source>
</evidence>
<name>A0AAI8CLS0_FERIS</name>
<accession>A0AAI8CLS0</accession>
<keyword evidence="6" id="KW-0969">Cilium</keyword>
<keyword evidence="6" id="KW-0282">Flagellum</keyword>
<keyword evidence="3" id="KW-0732">Signal</keyword>
<keyword evidence="4 5" id="KW-0975">Bacterial flagellum</keyword>
<keyword evidence="7" id="KW-1185">Reference proteome</keyword>
<organism evidence="6 7">
    <name type="scientific">Fervidobacterium islandicum</name>
    <dbReference type="NCBI Taxonomy" id="2423"/>
    <lineage>
        <taxon>Bacteria</taxon>
        <taxon>Thermotogati</taxon>
        <taxon>Thermotogota</taxon>
        <taxon>Thermotogae</taxon>
        <taxon>Thermotogales</taxon>
        <taxon>Fervidobacteriaceae</taxon>
        <taxon>Fervidobacterium</taxon>
    </lineage>
</organism>